<dbReference type="EMBL" id="JAYGII010000071">
    <property type="protein sequence ID" value="MEA5446866.1"/>
    <property type="molecule type" value="Genomic_DNA"/>
</dbReference>
<evidence type="ECO:0000313" key="1">
    <source>
        <dbReference type="EMBL" id="MEA5446866.1"/>
    </source>
</evidence>
<keyword evidence="2" id="KW-1185">Reference proteome</keyword>
<comment type="caution">
    <text evidence="1">The sequence shown here is derived from an EMBL/GenBank/DDBJ whole genome shotgun (WGS) entry which is preliminary data.</text>
</comment>
<accession>A0AAP6JGT2</accession>
<name>A0AAP6JGT2_9GAMM</name>
<dbReference type="Proteomes" id="UP001302316">
    <property type="component" value="Unassembled WGS sequence"/>
</dbReference>
<dbReference type="RefSeq" id="WP_346053456.1">
    <property type="nucleotide sequence ID" value="NZ_JAYGII010000071.1"/>
</dbReference>
<proteinExistence type="predicted"/>
<reference evidence="1 2" key="1">
    <citation type="submission" date="2023-12" db="EMBL/GenBank/DDBJ databases">
        <title>Whole-genome sequencing of halo(alkali)philic microorganisms from hypersaline lakes.</title>
        <authorList>
            <person name="Sorokin D.Y."/>
            <person name="Merkel A.Y."/>
            <person name="Messina E."/>
            <person name="Yakimov M."/>
        </authorList>
    </citation>
    <scope>NUCLEOTIDE SEQUENCE [LARGE SCALE GENOMIC DNA]</scope>
    <source>
        <strain evidence="1 2">AB-CW1</strain>
    </source>
</reference>
<gene>
    <name evidence="1" type="ORF">VCB98_13645</name>
</gene>
<evidence type="ECO:0000313" key="2">
    <source>
        <dbReference type="Proteomes" id="UP001302316"/>
    </source>
</evidence>
<sequence length="205" mass="22779">MSGADMVIINYRHLFGSLFSGLILMFSPTSYAEDIDLMSVIAKSDFVGLISIEQGVPPNEKANDEYLSARISEDWCGDKEGKIRIYGDAIADYYDWAENYFFVGFYESRYGEDANGLPSTVSSYRSPSGLQTLFAVADDGAIPPSLYLNRHNPLVPIKGVLSSDLVQDLMVWDDRIVVAIKFDDAAEEVMRILDELDSELLCKGS</sequence>
<protein>
    <submittedName>
        <fullName evidence="1">Uncharacterized protein</fullName>
    </submittedName>
</protein>
<dbReference type="AlphaFoldDB" id="A0AAP6JGT2"/>
<organism evidence="1 2">
    <name type="scientific">Natronospira elongata</name>
    <dbReference type="NCBI Taxonomy" id="3110268"/>
    <lineage>
        <taxon>Bacteria</taxon>
        <taxon>Pseudomonadati</taxon>
        <taxon>Pseudomonadota</taxon>
        <taxon>Gammaproteobacteria</taxon>
        <taxon>Natronospirales</taxon>
        <taxon>Natronospiraceae</taxon>
        <taxon>Natronospira</taxon>
    </lineage>
</organism>